<reference evidence="4 5" key="1">
    <citation type="journal article" date="2015" name="Genome Biol. Evol.">
        <title>Functionally Structured Genomes in Lactobacillus kunkeei Colonizing the Honey Crop and Food Products of Honeybees and Stingless Bees.</title>
        <authorList>
            <person name="Tamarit D."/>
            <person name="Ellegaard K.M."/>
            <person name="Wikander J."/>
            <person name="Olofsson T."/>
            <person name="Vasquez A."/>
            <person name="Andersson S.G."/>
        </authorList>
    </citation>
    <scope>NUCLEOTIDE SEQUENCE [LARGE SCALE GENOMIC DNA]</scope>
    <source>
        <strain evidence="2 4">LAko</strain>
        <strain evidence="3 5">LMbo</strain>
    </source>
</reference>
<dbReference type="EMBL" id="JXDF01000017">
    <property type="protein sequence ID" value="KPN81988.1"/>
    <property type="molecule type" value="Genomic_DNA"/>
</dbReference>
<dbReference type="KEGG" id="lku:APS55_06915"/>
<dbReference type="STRING" id="148814.APS55_06915"/>
<keyword evidence="1" id="KW-0378">Hydrolase</keyword>
<organism evidence="3 5">
    <name type="scientific">Apilactobacillus kunkeei</name>
    <dbReference type="NCBI Taxonomy" id="148814"/>
    <lineage>
        <taxon>Bacteria</taxon>
        <taxon>Bacillati</taxon>
        <taxon>Bacillota</taxon>
        <taxon>Bacilli</taxon>
        <taxon>Lactobacillales</taxon>
        <taxon>Lactobacillaceae</taxon>
        <taxon>Apilactobacillus</taxon>
    </lineage>
</organism>
<dbReference type="Proteomes" id="UP000050269">
    <property type="component" value="Unassembled WGS sequence"/>
</dbReference>
<dbReference type="RefSeq" id="WP_034531194.1">
    <property type="nucleotide sequence ID" value="NZ_CP012920.1"/>
</dbReference>
<dbReference type="InterPro" id="IPR041492">
    <property type="entry name" value="HAD_2"/>
</dbReference>
<dbReference type="NCBIfam" id="TIGR01668">
    <property type="entry name" value="YqeG_hyp_ppase"/>
    <property type="match status" value="1"/>
</dbReference>
<evidence type="ECO:0000313" key="3">
    <source>
        <dbReference type="EMBL" id="KPN81988.1"/>
    </source>
</evidence>
<dbReference type="InterPro" id="IPR036412">
    <property type="entry name" value="HAD-like_sf"/>
</dbReference>
<reference evidence="6" key="2">
    <citation type="submission" date="2015-10" db="EMBL/GenBank/DDBJ databases">
        <title>Bioinformatic analysis of the first complete genome sequence of Lactobacillus kunkeei strain MP2, an Apis mellifera gut isolate.</title>
        <authorList>
            <person name="Asenjo F."/>
            <person name="Olmos A."/>
            <person name="Henriquez-Piskulich P."/>
            <person name="Aldea P."/>
            <person name="Ugalde J.A."/>
            <person name="Trombert A.N."/>
        </authorList>
    </citation>
    <scope>NUCLEOTIDE SEQUENCE [LARGE SCALE GENOMIC DNA]</scope>
    <source>
        <strain evidence="6">MP2</strain>
    </source>
</reference>
<sequence length="178" mass="20896">MISKFKPTWMIPVVYNISPSKLKDMGIKAVFSDLDNTLIPWNNPDGTPQLREWISELKKNNIELIVISNNKHSRVQRALRSLKLNFISRSLKPLPRGINKALRDYHLHHKEVIMCGDQLLTDVWASNNANVRSVLVKPLIESDAWNTKPNRFLEKLIWKKLRNKYDDLDWQEDINDRN</sequence>
<dbReference type="InterPro" id="IPR023214">
    <property type="entry name" value="HAD_sf"/>
</dbReference>
<evidence type="ECO:0000313" key="2">
    <source>
        <dbReference type="EMBL" id="KOY76134.1"/>
    </source>
</evidence>
<dbReference type="OrthoDB" id="9787572at2"/>
<dbReference type="EMBL" id="CP012920">
    <property type="protein sequence ID" value="ALJ31957.1"/>
    <property type="molecule type" value="Genomic_DNA"/>
</dbReference>
<dbReference type="Proteomes" id="UP000037778">
    <property type="component" value="Unassembled WGS sequence"/>
</dbReference>
<dbReference type="Gene3D" id="3.40.50.1000">
    <property type="entry name" value="HAD superfamily/HAD-like"/>
    <property type="match status" value="1"/>
</dbReference>
<accession>A0A087EQ99</accession>
<dbReference type="PATRIC" id="fig|148814.10.peg.644"/>
<gene>
    <name evidence="1" type="ORF">APS55_06915</name>
    <name evidence="2" type="ORF">RZ71_05790</name>
    <name evidence="3" type="ORF">RZ78_10950</name>
</gene>
<keyword evidence="4" id="KW-1185">Reference proteome</keyword>
<dbReference type="NCBIfam" id="TIGR01662">
    <property type="entry name" value="HAD-SF-IIIA"/>
    <property type="match status" value="1"/>
</dbReference>
<dbReference type="Proteomes" id="UP000067203">
    <property type="component" value="Chromosome"/>
</dbReference>
<dbReference type="AlphaFoldDB" id="A0A087EQ99"/>
<reference evidence="1 6" key="3">
    <citation type="journal article" date="2016" name="PeerJ">
        <title>Genome sequencing and analysis of the first complete genome of Lactobacillus kunkeei strain MP2, an Apis mellifera gut isolate.</title>
        <authorList>
            <person name="Asenjo F."/>
            <person name="Olmos A."/>
            <person name="Henriquez-Piskulich P."/>
            <person name="Polanco V."/>
            <person name="Aldea P."/>
            <person name="Ugalde J.A."/>
            <person name="Trombert A.N."/>
        </authorList>
    </citation>
    <scope>NUCLEOTIDE SEQUENCE [LARGE SCALE GENOMIC DNA]</scope>
    <source>
        <strain evidence="1 6">MP2</strain>
    </source>
</reference>
<dbReference type="EMBL" id="JXCY01000006">
    <property type="protein sequence ID" value="KOY76134.1"/>
    <property type="molecule type" value="Genomic_DNA"/>
</dbReference>
<dbReference type="SUPFAM" id="SSF56784">
    <property type="entry name" value="HAD-like"/>
    <property type="match status" value="1"/>
</dbReference>
<dbReference type="InterPro" id="IPR006549">
    <property type="entry name" value="HAD-SF_hydro_IIIA"/>
</dbReference>
<dbReference type="eggNOG" id="COG2179">
    <property type="taxonomic scope" value="Bacteria"/>
</dbReference>
<evidence type="ECO:0000313" key="4">
    <source>
        <dbReference type="Proteomes" id="UP000037778"/>
    </source>
</evidence>
<dbReference type="GO" id="GO:0008962">
    <property type="term" value="F:phosphatidylglycerophosphatase activity"/>
    <property type="evidence" value="ECO:0007669"/>
    <property type="project" value="InterPro"/>
</dbReference>
<dbReference type="Pfam" id="PF13419">
    <property type="entry name" value="HAD_2"/>
    <property type="match status" value="1"/>
</dbReference>
<proteinExistence type="predicted"/>
<evidence type="ECO:0000313" key="6">
    <source>
        <dbReference type="Proteomes" id="UP000067203"/>
    </source>
</evidence>
<dbReference type="InterPro" id="IPR010021">
    <property type="entry name" value="PGPP1/Gep4"/>
</dbReference>
<evidence type="ECO:0000313" key="1">
    <source>
        <dbReference type="EMBL" id="ALJ31957.1"/>
    </source>
</evidence>
<evidence type="ECO:0000313" key="5">
    <source>
        <dbReference type="Proteomes" id="UP000050269"/>
    </source>
</evidence>
<protein>
    <submittedName>
        <fullName evidence="1">HAD family hydrolase</fullName>
    </submittedName>
    <submittedName>
        <fullName evidence="3">HAD phosphatase, family IIIA</fullName>
    </submittedName>
</protein>
<dbReference type="CDD" id="cd16416">
    <property type="entry name" value="HAD_BsYqeG-like"/>
    <property type="match status" value="1"/>
</dbReference>
<name>A0A087EQ99_9LACO</name>